<dbReference type="Gene3D" id="3.40.640.10">
    <property type="entry name" value="Type I PLP-dependent aspartate aminotransferase-like (Major domain)"/>
    <property type="match status" value="1"/>
</dbReference>
<protein>
    <submittedName>
        <fullName evidence="7">Transcriptional regulator, GntR family</fullName>
    </submittedName>
</protein>
<dbReference type="InterPro" id="IPR015421">
    <property type="entry name" value="PyrdxlP-dep_Trfase_major"/>
</dbReference>
<dbReference type="Gene3D" id="3.90.1150.10">
    <property type="entry name" value="Aspartate Aminotransferase, domain 1"/>
    <property type="match status" value="1"/>
</dbReference>
<sequence length="464" mass="50017">MTFDFLDRATLSEPLYLSLAAAIEREIREGRLPAGAKVPTHRAVAAELGISVQTVGKAYDRLRQHNLIEGHVGRGTFVVDQAQQDRPPYALRPVQAQVCDLALSRPLFDERHDIAMRRTLREMADKADPVTILSCRPNQGQLDHREAGALWLSGLGLETDADRVILTNGVTHGMAAALSAVTAPGDVVLADAVTHHLVISLCRYLGLTLIGVAGDGQGMLPDALDQACRTHGPRVLVTLPTLTLPQAGVMDAPRRAAIARIAAMHDLLIVENDAYGPILSRGPAPITALAPERGIYLTTFTKCTVSGLRAGYMVGPPHLQSALLSRLLVFSWAATPLVCEIAARWVRDGTAAELAQWQRDRLAERFDIVRAVLGPHDIEGHPGGLHYWLPLPKGWDARDFVRLARDQDIALAPAGPFLTPQAPALDAVRISVGGEPDAARFRGALERLAALLSAPPEGAYPVVY</sequence>
<dbReference type="InterPro" id="IPR015424">
    <property type="entry name" value="PyrdxlP-dep_Trfase"/>
</dbReference>
<dbReference type="PANTHER" id="PTHR46577">
    <property type="entry name" value="HTH-TYPE TRANSCRIPTIONAL REGULATORY PROTEIN GABR"/>
    <property type="match status" value="1"/>
</dbReference>
<dbReference type="GO" id="GO:0003677">
    <property type="term" value="F:DNA binding"/>
    <property type="evidence" value="ECO:0007669"/>
    <property type="project" value="UniProtKB-KW"/>
</dbReference>
<dbReference type="InterPro" id="IPR015422">
    <property type="entry name" value="PyrdxlP-dep_Trfase_small"/>
</dbReference>
<evidence type="ECO:0000259" key="6">
    <source>
        <dbReference type="PROSITE" id="PS50949"/>
    </source>
</evidence>
<organism evidence="7 8">
    <name type="scientific">Roseovarius litoreus</name>
    <dbReference type="NCBI Taxonomy" id="1155722"/>
    <lineage>
        <taxon>Bacteria</taxon>
        <taxon>Pseudomonadati</taxon>
        <taxon>Pseudomonadota</taxon>
        <taxon>Alphaproteobacteria</taxon>
        <taxon>Rhodobacterales</taxon>
        <taxon>Roseobacteraceae</taxon>
        <taxon>Roseovarius</taxon>
    </lineage>
</organism>
<accession>A0A1M7E5M9</accession>
<evidence type="ECO:0000256" key="3">
    <source>
        <dbReference type="ARBA" id="ARBA00023015"/>
    </source>
</evidence>
<evidence type="ECO:0000256" key="5">
    <source>
        <dbReference type="ARBA" id="ARBA00023163"/>
    </source>
</evidence>
<dbReference type="InterPro" id="IPR051446">
    <property type="entry name" value="HTH_trans_reg/aminotransferase"/>
</dbReference>
<feature type="domain" description="HTH gntR-type" evidence="6">
    <location>
        <begin position="13"/>
        <end position="81"/>
    </location>
</feature>
<evidence type="ECO:0000256" key="1">
    <source>
        <dbReference type="ARBA" id="ARBA00005384"/>
    </source>
</evidence>
<name>A0A1M7E5M9_9RHOB</name>
<dbReference type="EMBL" id="FRCB01000003">
    <property type="protein sequence ID" value="SHL87013.1"/>
    <property type="molecule type" value="Genomic_DNA"/>
</dbReference>
<dbReference type="GO" id="GO:0030170">
    <property type="term" value="F:pyridoxal phosphate binding"/>
    <property type="evidence" value="ECO:0007669"/>
    <property type="project" value="InterPro"/>
</dbReference>
<dbReference type="SMART" id="SM00345">
    <property type="entry name" value="HTH_GNTR"/>
    <property type="match status" value="1"/>
</dbReference>
<dbReference type="CDD" id="cd00609">
    <property type="entry name" value="AAT_like"/>
    <property type="match status" value="1"/>
</dbReference>
<dbReference type="SUPFAM" id="SSF46785">
    <property type="entry name" value="Winged helix' DNA-binding domain"/>
    <property type="match status" value="1"/>
</dbReference>
<dbReference type="Proteomes" id="UP000322545">
    <property type="component" value="Unassembled WGS sequence"/>
</dbReference>
<dbReference type="PANTHER" id="PTHR46577:SF1">
    <property type="entry name" value="HTH-TYPE TRANSCRIPTIONAL REGULATORY PROTEIN GABR"/>
    <property type="match status" value="1"/>
</dbReference>
<gene>
    <name evidence="7" type="ORF">SAMN05443432_103211</name>
</gene>
<keyword evidence="8" id="KW-1185">Reference proteome</keyword>
<dbReference type="RefSeq" id="WP_223228345.1">
    <property type="nucleotide sequence ID" value="NZ_FRCB01000003.1"/>
</dbReference>
<dbReference type="InterPro" id="IPR036388">
    <property type="entry name" value="WH-like_DNA-bd_sf"/>
</dbReference>
<dbReference type="InterPro" id="IPR036390">
    <property type="entry name" value="WH_DNA-bd_sf"/>
</dbReference>
<evidence type="ECO:0000256" key="4">
    <source>
        <dbReference type="ARBA" id="ARBA00023125"/>
    </source>
</evidence>
<dbReference type="GO" id="GO:0003700">
    <property type="term" value="F:DNA-binding transcription factor activity"/>
    <property type="evidence" value="ECO:0007669"/>
    <property type="project" value="InterPro"/>
</dbReference>
<dbReference type="SUPFAM" id="SSF53383">
    <property type="entry name" value="PLP-dependent transferases"/>
    <property type="match status" value="1"/>
</dbReference>
<evidence type="ECO:0000313" key="7">
    <source>
        <dbReference type="EMBL" id="SHL87013.1"/>
    </source>
</evidence>
<dbReference type="Pfam" id="PF00155">
    <property type="entry name" value="Aminotran_1_2"/>
    <property type="match status" value="1"/>
</dbReference>
<proteinExistence type="inferred from homology"/>
<dbReference type="Pfam" id="PF00392">
    <property type="entry name" value="GntR"/>
    <property type="match status" value="1"/>
</dbReference>
<evidence type="ECO:0000313" key="8">
    <source>
        <dbReference type="Proteomes" id="UP000322545"/>
    </source>
</evidence>
<dbReference type="PROSITE" id="PS50949">
    <property type="entry name" value="HTH_GNTR"/>
    <property type="match status" value="1"/>
</dbReference>
<dbReference type="AlphaFoldDB" id="A0A1M7E5M9"/>
<comment type="similarity">
    <text evidence="1">In the C-terminal section; belongs to the class-I pyridoxal-phosphate-dependent aminotransferase family.</text>
</comment>
<evidence type="ECO:0000256" key="2">
    <source>
        <dbReference type="ARBA" id="ARBA00022898"/>
    </source>
</evidence>
<dbReference type="CDD" id="cd07377">
    <property type="entry name" value="WHTH_GntR"/>
    <property type="match status" value="1"/>
</dbReference>
<dbReference type="InterPro" id="IPR004839">
    <property type="entry name" value="Aminotransferase_I/II_large"/>
</dbReference>
<reference evidence="7 8" key="1">
    <citation type="submission" date="2016-11" db="EMBL/GenBank/DDBJ databases">
        <authorList>
            <person name="Varghese N."/>
            <person name="Submissions S."/>
        </authorList>
    </citation>
    <scope>NUCLEOTIDE SEQUENCE [LARGE SCALE GENOMIC DNA]</scope>
    <source>
        <strain evidence="7 8">DSM 28249</strain>
    </source>
</reference>
<keyword evidence="3" id="KW-0805">Transcription regulation</keyword>
<keyword evidence="2" id="KW-0663">Pyridoxal phosphate</keyword>
<keyword evidence="4" id="KW-0238">DNA-binding</keyword>
<dbReference type="InterPro" id="IPR000524">
    <property type="entry name" value="Tscrpt_reg_HTH_GntR"/>
</dbReference>
<dbReference type="Gene3D" id="1.10.10.10">
    <property type="entry name" value="Winged helix-like DNA-binding domain superfamily/Winged helix DNA-binding domain"/>
    <property type="match status" value="1"/>
</dbReference>
<keyword evidence="5" id="KW-0804">Transcription</keyword>